<keyword evidence="1" id="KW-0812">Transmembrane</keyword>
<comment type="caution">
    <text evidence="4">The sequence shown here is derived from an EMBL/GenBank/DDBJ whole genome shotgun (WGS) entry which is preliminary data.</text>
</comment>
<proteinExistence type="predicted"/>
<protein>
    <recommendedName>
        <fullName evidence="3">YncI copper-binding domain-containing protein</fullName>
    </recommendedName>
</protein>
<feature type="chain" id="PRO_5035217631" description="YncI copper-binding domain-containing protein" evidence="2">
    <location>
        <begin position="37"/>
        <end position="214"/>
    </location>
</feature>
<dbReference type="Pfam" id="PF07987">
    <property type="entry name" value="DUF1775"/>
    <property type="match status" value="1"/>
</dbReference>
<evidence type="ECO:0000313" key="5">
    <source>
        <dbReference type="Proteomes" id="UP000677918"/>
    </source>
</evidence>
<keyword evidence="1" id="KW-0472">Membrane</keyword>
<evidence type="ECO:0000256" key="1">
    <source>
        <dbReference type="SAM" id="Phobius"/>
    </source>
</evidence>
<dbReference type="Proteomes" id="UP000677918">
    <property type="component" value="Unassembled WGS sequence"/>
</dbReference>
<dbReference type="InterPro" id="IPR012533">
    <property type="entry name" value="YcnI-copper_dom"/>
</dbReference>
<dbReference type="RefSeq" id="WP_244864973.1">
    <property type="nucleotide sequence ID" value="NZ_BOVK01000007.1"/>
</dbReference>
<reference evidence="4" key="1">
    <citation type="submission" date="2021-04" db="EMBL/GenBank/DDBJ databases">
        <title>Draft genome sequence of Xylanibacillus composti strain K13.</title>
        <authorList>
            <person name="Uke A."/>
            <person name="Chhe C."/>
            <person name="Baramee S."/>
            <person name="Kosugi A."/>
        </authorList>
    </citation>
    <scope>NUCLEOTIDE SEQUENCE</scope>
    <source>
        <strain evidence="4">K13</strain>
    </source>
</reference>
<keyword evidence="2" id="KW-0732">Signal</keyword>
<gene>
    <name evidence="4" type="primary">ycnI</name>
    <name evidence="4" type="ORF">XYCOK13_06950</name>
</gene>
<dbReference type="Gene3D" id="2.60.40.2230">
    <property type="entry name" value="Uncharacterised protein YcnI-like PF07987, DUF1775"/>
    <property type="match status" value="1"/>
</dbReference>
<dbReference type="InterPro" id="IPR038507">
    <property type="entry name" value="YcnI-like_sf"/>
</dbReference>
<keyword evidence="1" id="KW-1133">Transmembrane helix</keyword>
<dbReference type="EMBL" id="BOVK01000007">
    <property type="protein sequence ID" value="GIQ67871.1"/>
    <property type="molecule type" value="Genomic_DNA"/>
</dbReference>
<feature type="signal peptide" evidence="2">
    <location>
        <begin position="1"/>
        <end position="36"/>
    </location>
</feature>
<evidence type="ECO:0000313" key="4">
    <source>
        <dbReference type="EMBL" id="GIQ67871.1"/>
    </source>
</evidence>
<accession>A0A8J4H1T9</accession>
<organism evidence="4 5">
    <name type="scientific">Xylanibacillus composti</name>
    <dbReference type="NCBI Taxonomy" id="1572762"/>
    <lineage>
        <taxon>Bacteria</taxon>
        <taxon>Bacillati</taxon>
        <taxon>Bacillota</taxon>
        <taxon>Bacilli</taxon>
        <taxon>Bacillales</taxon>
        <taxon>Paenibacillaceae</taxon>
        <taxon>Xylanibacillus</taxon>
    </lineage>
</organism>
<sequence length="214" mass="23622">MRKMGANQTMRKNTRWGFTLVAALLLFSMMAGMAQAHVVVYPREAHQGTYEKFAVRVPTEIEAPTVQVRVEIPEDVDITRFEPKYGWSYELERDDSEKIIAVTWNAEGEGLSATEFGEFYMQGRIGNEAGDLVWNAIQTYADGTVVEWTGPVDADRPASVTKVHESAVAVDGHGHGAAADDNGAGTGWLQWLTLALSIGALLLSFMAMRRAQQR</sequence>
<dbReference type="CDD" id="cd08545">
    <property type="entry name" value="YcnI_like"/>
    <property type="match status" value="1"/>
</dbReference>
<evidence type="ECO:0000259" key="3">
    <source>
        <dbReference type="Pfam" id="PF07987"/>
    </source>
</evidence>
<dbReference type="AlphaFoldDB" id="A0A8J4H1T9"/>
<keyword evidence="5" id="KW-1185">Reference proteome</keyword>
<feature type="transmembrane region" description="Helical" evidence="1">
    <location>
        <begin position="188"/>
        <end position="208"/>
    </location>
</feature>
<evidence type="ECO:0000256" key="2">
    <source>
        <dbReference type="SAM" id="SignalP"/>
    </source>
</evidence>
<name>A0A8J4H1T9_9BACL</name>
<feature type="domain" description="YncI copper-binding" evidence="3">
    <location>
        <begin position="37"/>
        <end position="158"/>
    </location>
</feature>